<organism evidence="5 6">
    <name type="scientific">Paenibacillus farraposensis</name>
    <dbReference type="NCBI Taxonomy" id="2807095"/>
    <lineage>
        <taxon>Bacteria</taxon>
        <taxon>Bacillati</taxon>
        <taxon>Bacillota</taxon>
        <taxon>Bacilli</taxon>
        <taxon>Bacillales</taxon>
        <taxon>Paenibacillaceae</taxon>
        <taxon>Paenibacillus</taxon>
    </lineage>
</organism>
<dbReference type="PRINTS" id="PR00032">
    <property type="entry name" value="HTHARAC"/>
</dbReference>
<dbReference type="InterPro" id="IPR009057">
    <property type="entry name" value="Homeodomain-like_sf"/>
</dbReference>
<dbReference type="PANTHER" id="PTHR43280">
    <property type="entry name" value="ARAC-FAMILY TRANSCRIPTIONAL REGULATOR"/>
    <property type="match status" value="1"/>
</dbReference>
<keyword evidence="6" id="KW-1185">Reference proteome</keyword>
<evidence type="ECO:0000256" key="2">
    <source>
        <dbReference type="ARBA" id="ARBA00023125"/>
    </source>
</evidence>
<dbReference type="SMART" id="SM00342">
    <property type="entry name" value="HTH_ARAC"/>
    <property type="match status" value="1"/>
</dbReference>
<dbReference type="PROSITE" id="PS01124">
    <property type="entry name" value="HTH_ARAC_FAMILY_2"/>
    <property type="match status" value="1"/>
</dbReference>
<keyword evidence="1" id="KW-0805">Transcription regulation</keyword>
<keyword evidence="2" id="KW-0238">DNA-binding</keyword>
<evidence type="ECO:0000256" key="1">
    <source>
        <dbReference type="ARBA" id="ARBA00023015"/>
    </source>
</evidence>
<dbReference type="InterPro" id="IPR018060">
    <property type="entry name" value="HTH_AraC"/>
</dbReference>
<dbReference type="PANTHER" id="PTHR43280:SF2">
    <property type="entry name" value="HTH-TYPE TRANSCRIPTIONAL REGULATOR EXSA"/>
    <property type="match status" value="1"/>
</dbReference>
<gene>
    <name evidence="5" type="ORF">ACFQ5D_10455</name>
</gene>
<evidence type="ECO:0000259" key="4">
    <source>
        <dbReference type="PROSITE" id="PS01124"/>
    </source>
</evidence>
<proteinExistence type="predicted"/>
<accession>A0ABW4DAX9</accession>
<comment type="caution">
    <text evidence="5">The sequence shown here is derived from an EMBL/GenBank/DDBJ whole genome shotgun (WGS) entry which is preliminary data.</text>
</comment>
<dbReference type="Gene3D" id="1.10.10.60">
    <property type="entry name" value="Homeodomain-like"/>
    <property type="match status" value="2"/>
</dbReference>
<keyword evidence="3" id="KW-0804">Transcription</keyword>
<reference evidence="6" key="1">
    <citation type="journal article" date="2019" name="Int. J. Syst. Evol. Microbiol.">
        <title>The Global Catalogue of Microorganisms (GCM) 10K type strain sequencing project: providing services to taxonomists for standard genome sequencing and annotation.</title>
        <authorList>
            <consortium name="The Broad Institute Genomics Platform"/>
            <consortium name="The Broad Institute Genome Sequencing Center for Infectious Disease"/>
            <person name="Wu L."/>
            <person name="Ma J."/>
        </authorList>
    </citation>
    <scope>NUCLEOTIDE SEQUENCE [LARGE SCALE GENOMIC DNA]</scope>
    <source>
        <strain evidence="6">CCM 9147</strain>
    </source>
</reference>
<evidence type="ECO:0000313" key="5">
    <source>
        <dbReference type="EMBL" id="MFD1461827.1"/>
    </source>
</evidence>
<evidence type="ECO:0000313" key="6">
    <source>
        <dbReference type="Proteomes" id="UP001597340"/>
    </source>
</evidence>
<evidence type="ECO:0000256" key="3">
    <source>
        <dbReference type="ARBA" id="ARBA00023163"/>
    </source>
</evidence>
<dbReference type="SUPFAM" id="SSF46689">
    <property type="entry name" value="Homeodomain-like"/>
    <property type="match status" value="2"/>
</dbReference>
<dbReference type="InterPro" id="IPR018062">
    <property type="entry name" value="HTH_AraC-typ_CS"/>
</dbReference>
<sequence length="178" mass="20951">MTSLEYVSYLISMMVEEYQQKYQGYKTTLTSRFMELVVYLSRQYGHQETDVQSHLMHLANAISYIEDHYLETTTLEEIAIQSKISVRHLNRIFKNDYQTLPIDYLQRLRLERACTLLKNTSLSITEIAYLCGFNDSNYLARQFRKTYGLSPKSHRKIVTPSVHNHTSQIVPELPVQIY</sequence>
<dbReference type="Pfam" id="PF12833">
    <property type="entry name" value="HTH_18"/>
    <property type="match status" value="1"/>
</dbReference>
<dbReference type="RefSeq" id="WP_322098744.1">
    <property type="nucleotide sequence ID" value="NZ_JAFFQR010000095.1"/>
</dbReference>
<name>A0ABW4DAX9_9BACL</name>
<dbReference type="PROSITE" id="PS00041">
    <property type="entry name" value="HTH_ARAC_FAMILY_1"/>
    <property type="match status" value="1"/>
</dbReference>
<dbReference type="Proteomes" id="UP001597340">
    <property type="component" value="Unassembled WGS sequence"/>
</dbReference>
<feature type="domain" description="HTH araC/xylS-type" evidence="4">
    <location>
        <begin position="59"/>
        <end position="157"/>
    </location>
</feature>
<dbReference type="EMBL" id="JBHTNZ010000011">
    <property type="protein sequence ID" value="MFD1461827.1"/>
    <property type="molecule type" value="Genomic_DNA"/>
</dbReference>
<dbReference type="InterPro" id="IPR020449">
    <property type="entry name" value="Tscrpt_reg_AraC-type_HTH"/>
</dbReference>
<protein>
    <submittedName>
        <fullName evidence="5">Helix-turn-helix domain-containing protein</fullName>
    </submittedName>
</protein>